<dbReference type="CDD" id="cd02143">
    <property type="entry name" value="nitroreductase_FeS-like"/>
    <property type="match status" value="1"/>
</dbReference>
<name>A0ABP2ARC1_SARVE</name>
<keyword evidence="5" id="KW-0411">Iron-sulfur</keyword>
<dbReference type="InterPro" id="IPR017900">
    <property type="entry name" value="4Fe4S_Fe_S_CS"/>
</dbReference>
<dbReference type="InterPro" id="IPR029479">
    <property type="entry name" value="Nitroreductase"/>
</dbReference>
<sequence length="272" mass="31092">MFNVNREKCVACTQCIKDCPVSDILLKDSKAYIKNESCIKCGHCIAICPTKAVSTNDYNMDDVIEYNKENFSVDADNLLNFIKFRRSVRRFKNKEIEKEKLHKIIEAGRVTETATNSQDVSFTIVTNKLNELRDLTYEALNKKGEYILANLTPETKYLEKYAKLWINSYKLYKEDPIKNDRILFNAPAVIIITANTEINGALASSNMELMTNALNLGTFFSGFIQLAAKDNKEILELLKIKDKKIIACLVLGYPDVTYKRTTPRKDADITWI</sequence>
<feature type="domain" description="4Fe-4S ferredoxin-type" evidence="6">
    <location>
        <begin position="1"/>
        <end position="28"/>
    </location>
</feature>
<proteinExistence type="inferred from homology"/>
<dbReference type="RefSeq" id="WP_055258531.1">
    <property type="nucleotide sequence ID" value="NZ_BCMV01000060.1"/>
</dbReference>
<evidence type="ECO:0000313" key="7">
    <source>
        <dbReference type="EMBL" id="CUN81273.1"/>
    </source>
</evidence>
<evidence type="ECO:0000256" key="1">
    <source>
        <dbReference type="ARBA" id="ARBA00007118"/>
    </source>
</evidence>
<dbReference type="PROSITE" id="PS51379">
    <property type="entry name" value="4FE4S_FER_2"/>
    <property type="match status" value="2"/>
</dbReference>
<evidence type="ECO:0000256" key="5">
    <source>
        <dbReference type="ARBA" id="ARBA00023014"/>
    </source>
</evidence>
<dbReference type="Proteomes" id="UP000095488">
    <property type="component" value="Unassembled WGS sequence"/>
</dbReference>
<keyword evidence="8" id="KW-1185">Reference proteome</keyword>
<dbReference type="Pfam" id="PF13237">
    <property type="entry name" value="Fer4_10"/>
    <property type="match status" value="1"/>
</dbReference>
<evidence type="ECO:0000313" key="8">
    <source>
        <dbReference type="Proteomes" id="UP000095488"/>
    </source>
</evidence>
<feature type="domain" description="4Fe-4S ferredoxin-type" evidence="6">
    <location>
        <begin position="29"/>
        <end position="58"/>
    </location>
</feature>
<dbReference type="PROSITE" id="PS00198">
    <property type="entry name" value="4FE4S_FER_1"/>
    <property type="match status" value="1"/>
</dbReference>
<dbReference type="SUPFAM" id="SSF54862">
    <property type="entry name" value="4Fe-4S ferredoxins"/>
    <property type="match status" value="1"/>
</dbReference>
<reference evidence="7 8" key="1">
    <citation type="submission" date="2015-09" db="EMBL/GenBank/DDBJ databases">
        <authorList>
            <consortium name="Pathogen Informatics"/>
            <person name="Wu L."/>
            <person name="Ma J."/>
        </authorList>
    </citation>
    <scope>NUCLEOTIDE SEQUENCE [LARGE SCALE GENOMIC DNA]</scope>
    <source>
        <strain evidence="7 8">2789STDY5834858</strain>
    </source>
</reference>
<comment type="similarity">
    <text evidence="1">Belongs to the nitroreductase family.</text>
</comment>
<evidence type="ECO:0000259" key="6">
    <source>
        <dbReference type="PROSITE" id="PS51379"/>
    </source>
</evidence>
<keyword evidence="3" id="KW-0560">Oxidoreductase</keyword>
<evidence type="ECO:0000256" key="2">
    <source>
        <dbReference type="ARBA" id="ARBA00022723"/>
    </source>
</evidence>
<evidence type="ECO:0000256" key="3">
    <source>
        <dbReference type="ARBA" id="ARBA00023002"/>
    </source>
</evidence>
<dbReference type="PANTHER" id="PTHR43673">
    <property type="entry name" value="NAD(P)H NITROREDUCTASE YDGI-RELATED"/>
    <property type="match status" value="1"/>
</dbReference>
<dbReference type="InterPro" id="IPR017896">
    <property type="entry name" value="4Fe4S_Fe-S-bd"/>
</dbReference>
<evidence type="ECO:0000256" key="4">
    <source>
        <dbReference type="ARBA" id="ARBA00023004"/>
    </source>
</evidence>
<keyword evidence="4" id="KW-0408">Iron</keyword>
<protein>
    <submittedName>
        <fullName evidence="7">Ferredoxin</fullName>
    </submittedName>
</protein>
<dbReference type="PANTHER" id="PTHR43673:SF10">
    <property type="entry name" value="NADH DEHYDROGENASE_NAD(P)H NITROREDUCTASE XCC3605-RELATED"/>
    <property type="match status" value="1"/>
</dbReference>
<organism evidence="7 8">
    <name type="scientific">Sarcina ventriculi</name>
    <name type="common">Clostridium ventriculi</name>
    <dbReference type="NCBI Taxonomy" id="1267"/>
    <lineage>
        <taxon>Bacteria</taxon>
        <taxon>Bacillati</taxon>
        <taxon>Bacillota</taxon>
        <taxon>Clostridia</taxon>
        <taxon>Eubacteriales</taxon>
        <taxon>Clostridiaceae</taxon>
        <taxon>Sarcina</taxon>
    </lineage>
</organism>
<keyword evidence="2" id="KW-0479">Metal-binding</keyword>
<accession>A0ABP2ARC1</accession>
<dbReference type="Gene3D" id="3.40.109.10">
    <property type="entry name" value="NADH Oxidase"/>
    <property type="match status" value="1"/>
</dbReference>
<comment type="caution">
    <text evidence="7">The sequence shown here is derived from an EMBL/GenBank/DDBJ whole genome shotgun (WGS) entry which is preliminary data.</text>
</comment>
<dbReference type="SUPFAM" id="SSF55469">
    <property type="entry name" value="FMN-dependent nitroreductase-like"/>
    <property type="match status" value="1"/>
</dbReference>
<dbReference type="InterPro" id="IPR000415">
    <property type="entry name" value="Nitroreductase-like"/>
</dbReference>
<dbReference type="EMBL" id="CYZR01000003">
    <property type="protein sequence ID" value="CUN81273.1"/>
    <property type="molecule type" value="Genomic_DNA"/>
</dbReference>
<gene>
    <name evidence="7" type="ORF">ERS852473_01161</name>
</gene>
<dbReference type="Pfam" id="PF00881">
    <property type="entry name" value="Nitroreductase"/>
    <property type="match status" value="1"/>
</dbReference>
<dbReference type="Gene3D" id="3.30.70.20">
    <property type="match status" value="1"/>
</dbReference>